<keyword evidence="3" id="KW-1185">Reference proteome</keyword>
<dbReference type="Pfam" id="PF20262">
    <property type="entry name" value="UNC80_C"/>
    <property type="match status" value="1"/>
</dbReference>
<feature type="domain" description="Protein UNC80 C-terminal" evidence="1">
    <location>
        <begin position="1"/>
        <end position="357"/>
    </location>
</feature>
<sequence>MGCRGLQRYMNEILPYPDWSHEDLRPALVNILRRLDKMFNKIAKKNSIRRNTDWGAAANLLKGVYTTLSKYPYIAHLPHLKMVVQVCQSLILGERVGDLEGQSVAPGWSHSPPPHFCSMVVKILAMQILALGVTFSLEQICGGSSLFPTPEKTENMIMNLLLPMCLRVGCGRKDAPRMRQADISFALTVVLHAMNPPLAKIAPIHGPQAKTVPGSDPRSQSWSHHQLDPRAYPKVKSTILHIAFLGLKVMMVCFEKQLSQDWHRILHCLRDLDSRGEGGLALWDFLDFVVSCRTPLFIQMRPFILTKLLRQCTDEGSEQYQLIIRDRIHGWSLPPPRCRGSFLLDLAHQVKQLKEEVISAKVTDMRPSALEIQS</sequence>
<gene>
    <name evidence="2" type="ORF">OTU49_006301</name>
</gene>
<dbReference type="InterPro" id="IPR046460">
    <property type="entry name" value="UNC80_C"/>
</dbReference>
<protein>
    <recommendedName>
        <fullName evidence="1">Protein UNC80 C-terminal domain-containing protein</fullName>
    </recommendedName>
</protein>
<feature type="non-terminal residue" evidence="2">
    <location>
        <position position="374"/>
    </location>
</feature>
<dbReference type="PANTHER" id="PTHR31781">
    <property type="entry name" value="UNC80"/>
    <property type="match status" value="1"/>
</dbReference>
<evidence type="ECO:0000259" key="1">
    <source>
        <dbReference type="Pfam" id="PF20262"/>
    </source>
</evidence>
<accession>A0AAW0X3N0</accession>
<dbReference type="GO" id="GO:0030424">
    <property type="term" value="C:axon"/>
    <property type="evidence" value="ECO:0007669"/>
    <property type="project" value="TreeGrafter"/>
</dbReference>
<organism evidence="2 3">
    <name type="scientific">Cherax quadricarinatus</name>
    <name type="common">Australian red claw crayfish</name>
    <dbReference type="NCBI Taxonomy" id="27406"/>
    <lineage>
        <taxon>Eukaryota</taxon>
        <taxon>Metazoa</taxon>
        <taxon>Ecdysozoa</taxon>
        <taxon>Arthropoda</taxon>
        <taxon>Crustacea</taxon>
        <taxon>Multicrustacea</taxon>
        <taxon>Malacostraca</taxon>
        <taxon>Eumalacostraca</taxon>
        <taxon>Eucarida</taxon>
        <taxon>Decapoda</taxon>
        <taxon>Pleocyemata</taxon>
        <taxon>Astacidea</taxon>
        <taxon>Parastacoidea</taxon>
        <taxon>Parastacidae</taxon>
        <taxon>Cherax</taxon>
    </lineage>
</organism>
<dbReference type="GO" id="GO:0034703">
    <property type="term" value="C:cation channel complex"/>
    <property type="evidence" value="ECO:0007669"/>
    <property type="project" value="TreeGrafter"/>
</dbReference>
<dbReference type="GO" id="GO:0055080">
    <property type="term" value="P:monoatomic cation homeostasis"/>
    <property type="evidence" value="ECO:0007669"/>
    <property type="project" value="TreeGrafter"/>
</dbReference>
<dbReference type="PANTHER" id="PTHR31781:SF1">
    <property type="entry name" value="PROTEIN UNC-80 HOMOLOG"/>
    <property type="match status" value="1"/>
</dbReference>
<evidence type="ECO:0000313" key="2">
    <source>
        <dbReference type="EMBL" id="KAK8734018.1"/>
    </source>
</evidence>
<comment type="caution">
    <text evidence="2">The sequence shown here is derived from an EMBL/GenBank/DDBJ whole genome shotgun (WGS) entry which is preliminary data.</text>
</comment>
<dbReference type="Proteomes" id="UP001445076">
    <property type="component" value="Unassembled WGS sequence"/>
</dbReference>
<dbReference type="EMBL" id="JARKIK010000052">
    <property type="protein sequence ID" value="KAK8734018.1"/>
    <property type="molecule type" value="Genomic_DNA"/>
</dbReference>
<proteinExistence type="predicted"/>
<dbReference type="AlphaFoldDB" id="A0AAW0X3N0"/>
<name>A0AAW0X3N0_CHEQU</name>
<evidence type="ECO:0000313" key="3">
    <source>
        <dbReference type="Proteomes" id="UP001445076"/>
    </source>
</evidence>
<reference evidence="2 3" key="1">
    <citation type="journal article" date="2024" name="BMC Genomics">
        <title>Genome assembly of redclaw crayfish (Cherax quadricarinatus) provides insights into its immune adaptation and hypoxia tolerance.</title>
        <authorList>
            <person name="Liu Z."/>
            <person name="Zheng J."/>
            <person name="Li H."/>
            <person name="Fang K."/>
            <person name="Wang S."/>
            <person name="He J."/>
            <person name="Zhou D."/>
            <person name="Weng S."/>
            <person name="Chi M."/>
            <person name="Gu Z."/>
            <person name="He J."/>
            <person name="Li F."/>
            <person name="Wang M."/>
        </authorList>
    </citation>
    <scope>NUCLEOTIDE SEQUENCE [LARGE SCALE GENOMIC DNA]</scope>
    <source>
        <strain evidence="2">ZL_2023a</strain>
    </source>
</reference>
<dbReference type="GO" id="GO:0005261">
    <property type="term" value="F:monoatomic cation channel activity"/>
    <property type="evidence" value="ECO:0007669"/>
    <property type="project" value="TreeGrafter"/>
</dbReference>